<keyword evidence="2" id="KW-0812">Transmembrane</keyword>
<dbReference type="EMBL" id="CP118108">
    <property type="protein sequence ID" value="WDI04787.1"/>
    <property type="molecule type" value="Genomic_DNA"/>
</dbReference>
<evidence type="ECO:0000256" key="1">
    <source>
        <dbReference type="ARBA" id="ARBA00006464"/>
    </source>
</evidence>
<sequence>MALESGVYEATLERTEANQTYLIMKRLTDMVASLLGLIVLSPLFLLLAVLIKLEDPKGPVFFKQQRVGKNERVFYMYKFRSMVHNAEELLEQLLSQNEVSGAMFKMKNDPRVTKIGRFIRKTSLDELPQLWNVVRGDMSLVGPRPPLPREVEEYSLYDKQRLHVTPGCTGLWQVSGRNSVGFAEMVEMDLEYIRKRKYWYDIGIILKTVRLLFGAKDAF</sequence>
<feature type="transmembrane region" description="Helical" evidence="2">
    <location>
        <begin position="30"/>
        <end position="51"/>
    </location>
</feature>
<organism evidence="4 5">
    <name type="scientific">Paenibacillus urinalis</name>
    <dbReference type="NCBI Taxonomy" id="521520"/>
    <lineage>
        <taxon>Bacteria</taxon>
        <taxon>Bacillati</taxon>
        <taxon>Bacillota</taxon>
        <taxon>Bacilli</taxon>
        <taxon>Bacillales</taxon>
        <taxon>Paenibacillaceae</taxon>
        <taxon>Paenibacillus</taxon>
    </lineage>
</organism>
<gene>
    <name evidence="4" type="ORF">PUW25_05575</name>
</gene>
<dbReference type="RefSeq" id="WP_076312601.1">
    <property type="nucleotide sequence ID" value="NZ_CP118106.1"/>
</dbReference>
<reference evidence="4 5" key="1">
    <citation type="submission" date="2023-02" db="EMBL/GenBank/DDBJ databases">
        <title>Pathogen: clinical or host-associated sample.</title>
        <authorList>
            <person name="Hergert J."/>
            <person name="Casey R."/>
            <person name="Wagner J."/>
            <person name="Young E.L."/>
            <person name="Oakeson K.F."/>
        </authorList>
    </citation>
    <scope>NUCLEOTIDE SEQUENCE [LARGE SCALE GENOMIC DNA]</scope>
    <source>
        <strain evidence="4 5">2022CK-00829</strain>
    </source>
</reference>
<keyword evidence="2" id="KW-0472">Membrane</keyword>
<comment type="similarity">
    <text evidence="1">Belongs to the bacterial sugar transferase family.</text>
</comment>
<dbReference type="Proteomes" id="UP001221519">
    <property type="component" value="Chromosome"/>
</dbReference>
<evidence type="ECO:0000256" key="2">
    <source>
        <dbReference type="SAM" id="Phobius"/>
    </source>
</evidence>
<keyword evidence="5" id="KW-1185">Reference proteome</keyword>
<name>A0ABY7XG74_9BACL</name>
<dbReference type="Pfam" id="PF02397">
    <property type="entry name" value="Bac_transf"/>
    <property type="match status" value="1"/>
</dbReference>
<keyword evidence="4" id="KW-0808">Transferase</keyword>
<accession>A0ABY7XG74</accession>
<dbReference type="PANTHER" id="PTHR30576">
    <property type="entry name" value="COLANIC BIOSYNTHESIS UDP-GLUCOSE LIPID CARRIER TRANSFERASE"/>
    <property type="match status" value="1"/>
</dbReference>
<proteinExistence type="inferred from homology"/>
<evidence type="ECO:0000313" key="4">
    <source>
        <dbReference type="EMBL" id="WDI04787.1"/>
    </source>
</evidence>
<evidence type="ECO:0000259" key="3">
    <source>
        <dbReference type="Pfam" id="PF02397"/>
    </source>
</evidence>
<dbReference type="GO" id="GO:0016740">
    <property type="term" value="F:transferase activity"/>
    <property type="evidence" value="ECO:0007669"/>
    <property type="project" value="UniProtKB-KW"/>
</dbReference>
<dbReference type="InterPro" id="IPR003362">
    <property type="entry name" value="Bact_transf"/>
</dbReference>
<feature type="domain" description="Bacterial sugar transferase" evidence="3">
    <location>
        <begin position="25"/>
        <end position="213"/>
    </location>
</feature>
<protein>
    <submittedName>
        <fullName evidence="4">Sugar transferase</fullName>
    </submittedName>
</protein>
<evidence type="ECO:0000313" key="5">
    <source>
        <dbReference type="Proteomes" id="UP001221519"/>
    </source>
</evidence>
<keyword evidence="2" id="KW-1133">Transmembrane helix</keyword>
<dbReference type="PANTHER" id="PTHR30576:SF10">
    <property type="entry name" value="SLL5057 PROTEIN"/>
    <property type="match status" value="1"/>
</dbReference>